<organism evidence="1 2">
    <name type="scientific">Ixodes persulcatus</name>
    <name type="common">Taiga tick</name>
    <dbReference type="NCBI Taxonomy" id="34615"/>
    <lineage>
        <taxon>Eukaryota</taxon>
        <taxon>Metazoa</taxon>
        <taxon>Ecdysozoa</taxon>
        <taxon>Arthropoda</taxon>
        <taxon>Chelicerata</taxon>
        <taxon>Arachnida</taxon>
        <taxon>Acari</taxon>
        <taxon>Parasitiformes</taxon>
        <taxon>Ixodida</taxon>
        <taxon>Ixodoidea</taxon>
        <taxon>Ixodidae</taxon>
        <taxon>Ixodinae</taxon>
        <taxon>Ixodes</taxon>
    </lineage>
</organism>
<evidence type="ECO:0000313" key="2">
    <source>
        <dbReference type="Proteomes" id="UP000805193"/>
    </source>
</evidence>
<gene>
    <name evidence="1" type="ORF">HPB47_019257</name>
</gene>
<comment type="caution">
    <text evidence="1">The sequence shown here is derived from an EMBL/GenBank/DDBJ whole genome shotgun (WGS) entry which is preliminary data.</text>
</comment>
<proteinExistence type="predicted"/>
<name>A0AC60QIN1_IXOPE</name>
<dbReference type="EMBL" id="JABSTQ010008664">
    <property type="protein sequence ID" value="KAG0434218.1"/>
    <property type="molecule type" value="Genomic_DNA"/>
</dbReference>
<protein>
    <submittedName>
        <fullName evidence="1">Uncharacterized protein</fullName>
    </submittedName>
</protein>
<keyword evidence="2" id="KW-1185">Reference proteome</keyword>
<evidence type="ECO:0000313" key="1">
    <source>
        <dbReference type="EMBL" id="KAG0434218.1"/>
    </source>
</evidence>
<accession>A0AC60QIN1</accession>
<dbReference type="Proteomes" id="UP000805193">
    <property type="component" value="Unassembled WGS sequence"/>
</dbReference>
<reference evidence="1 2" key="1">
    <citation type="journal article" date="2020" name="Cell">
        <title>Large-Scale Comparative Analyses of Tick Genomes Elucidate Their Genetic Diversity and Vector Capacities.</title>
        <authorList>
            <consortium name="Tick Genome and Microbiome Consortium (TIGMIC)"/>
            <person name="Jia N."/>
            <person name="Wang J."/>
            <person name="Shi W."/>
            <person name="Du L."/>
            <person name="Sun Y."/>
            <person name="Zhan W."/>
            <person name="Jiang J.F."/>
            <person name="Wang Q."/>
            <person name="Zhang B."/>
            <person name="Ji P."/>
            <person name="Bell-Sakyi L."/>
            <person name="Cui X.M."/>
            <person name="Yuan T.T."/>
            <person name="Jiang B.G."/>
            <person name="Yang W.F."/>
            <person name="Lam T.T."/>
            <person name="Chang Q.C."/>
            <person name="Ding S.J."/>
            <person name="Wang X.J."/>
            <person name="Zhu J.G."/>
            <person name="Ruan X.D."/>
            <person name="Zhao L."/>
            <person name="Wei J.T."/>
            <person name="Ye R.Z."/>
            <person name="Que T.C."/>
            <person name="Du C.H."/>
            <person name="Zhou Y.H."/>
            <person name="Cheng J.X."/>
            <person name="Dai P.F."/>
            <person name="Guo W.B."/>
            <person name="Han X.H."/>
            <person name="Huang E.J."/>
            <person name="Li L.F."/>
            <person name="Wei W."/>
            <person name="Gao Y.C."/>
            <person name="Liu J.Z."/>
            <person name="Shao H.Z."/>
            <person name="Wang X."/>
            <person name="Wang C.C."/>
            <person name="Yang T.C."/>
            <person name="Huo Q.B."/>
            <person name="Li W."/>
            <person name="Chen H.Y."/>
            <person name="Chen S.E."/>
            <person name="Zhou L.G."/>
            <person name="Ni X.B."/>
            <person name="Tian J.H."/>
            <person name="Sheng Y."/>
            <person name="Liu T."/>
            <person name="Pan Y.S."/>
            <person name="Xia L.Y."/>
            <person name="Li J."/>
            <person name="Zhao F."/>
            <person name="Cao W.C."/>
        </authorList>
    </citation>
    <scope>NUCLEOTIDE SEQUENCE [LARGE SCALE GENOMIC DNA]</scope>
    <source>
        <strain evidence="1">Iper-2018</strain>
    </source>
</reference>
<sequence length="394" mass="44571">MERVCGALVRTDIGRHYSTVPEKDSPIVEQKLLLKYFQMVARDLKQVEEELEKCSHDSQRTRELTAKMTRLSSIVALVKKINELNREMEGLRDLERDFTRTGDKDMVSMAVDDQKNCQAELKQLNDQILDQIVPPDPIDTTEVLLEVTAGIGGQEAMLFTKDVLDMYVRYASWKGWHCRIVDYETSDMGGVRHASLNVGGRDAGKCLKFESGVHRVQRVPQTERSGRIHTSTMAVAVLPLPAEVDVVLNSKDLVMKTKRASGPGGQHVNTTESAVQIQHIPSGIMVESSQERSQLQNKELALKKLRAKLYEIELNKKTSSHVAQRKLQVGTRGRSEKIRTYNFAQDRVTDHRIPVTVHNVEDFLHGQDNLDGVIRQLLDESRKEILLEVLQGVK</sequence>